<dbReference type="InterPro" id="IPR015421">
    <property type="entry name" value="PyrdxlP-dep_Trfase_major"/>
</dbReference>
<dbReference type="EMBL" id="CP033169">
    <property type="protein sequence ID" value="AYO32004.1"/>
    <property type="molecule type" value="Genomic_DNA"/>
</dbReference>
<comment type="similarity">
    <text evidence="2">Belongs to the Orn/Lys/Arg decarboxylase class-I family.</text>
</comment>
<dbReference type="PROSITE" id="PS00703">
    <property type="entry name" value="OKR_DC_1"/>
    <property type="match status" value="1"/>
</dbReference>
<keyword evidence="4" id="KW-0663">Pyridoxal phosphate</keyword>
<sequence>MKIEEQQETPLFAALKKYVEDGIISFHVPGHKGGRGIPEFREFVGNNILAIDVTAGILDLDTICNPLGVIRQAEELAARAFGADHAHFLVNGTTSGIQAMILAVAGPGDEIILPRNAHRSAVGGLILSGARPVYIKPVIDDYMGIAMGITPESVRKALVEHPNARAVFVINPTYYGVASNLKEIVEIAHSFGKPVIVDEAHGAHFGFHPDLPLSAMEAGADMSAASVHKLIGSMTQSSILLVKSDLVDDRRVKAAMNLTQTTSPSYPLMASLDVARKQMALHGREMLDKTIELCERARRELNGIDGIYVMGGDKEGTDGCFRYDRTKLAINVRELGLSGFETEKILKYGYHIQVELSDLYNVLAVGAIGDNEDSINALVSAVREIAQNYSRKNVIKITADLPESQRLVVSPRFAFYSEKRELKLEDAEGEISAEMLMAYPPGIPIICPGERITKEVIDYARALKSEGCHLQGTEDPEAEVIKVLADRTAGEYLRASGMVPGTHLFTY</sequence>
<organism evidence="7 8">
    <name type="scientific">Biomaibacter acetigenes</name>
    <dbReference type="NCBI Taxonomy" id="2316383"/>
    <lineage>
        <taxon>Bacteria</taxon>
        <taxon>Bacillati</taxon>
        <taxon>Bacillota</taxon>
        <taxon>Clostridia</taxon>
        <taxon>Thermosediminibacterales</taxon>
        <taxon>Tepidanaerobacteraceae</taxon>
        <taxon>Biomaibacter</taxon>
    </lineage>
</organism>
<keyword evidence="7" id="KW-0032">Aminotransferase</keyword>
<keyword evidence="3" id="KW-0210">Decarboxylase</keyword>
<dbReference type="Pfam" id="PF03711">
    <property type="entry name" value="OKR_DC_1_C"/>
    <property type="match status" value="1"/>
</dbReference>
<dbReference type="InterPro" id="IPR015424">
    <property type="entry name" value="PyrdxlP-dep_Trfase"/>
</dbReference>
<evidence type="ECO:0000259" key="6">
    <source>
        <dbReference type="PROSITE" id="PS00703"/>
    </source>
</evidence>
<dbReference type="SUPFAM" id="SSF53383">
    <property type="entry name" value="PLP-dependent transferases"/>
    <property type="match status" value="1"/>
</dbReference>
<dbReference type="Gene3D" id="3.40.640.10">
    <property type="entry name" value="Type I PLP-dependent aspartate aminotransferase-like (Major domain)"/>
    <property type="match status" value="1"/>
</dbReference>
<dbReference type="GO" id="GO:0008483">
    <property type="term" value="F:transaminase activity"/>
    <property type="evidence" value="ECO:0007669"/>
    <property type="project" value="UniProtKB-KW"/>
</dbReference>
<evidence type="ECO:0000313" key="8">
    <source>
        <dbReference type="Proteomes" id="UP000280960"/>
    </source>
</evidence>
<dbReference type="InterPro" id="IPR008286">
    <property type="entry name" value="Prn/Lys/Arg_de-COase_C"/>
</dbReference>
<reference evidence="7 8" key="1">
    <citation type="submission" date="2018-10" db="EMBL/GenBank/DDBJ databases">
        <authorList>
            <person name="Zhang X."/>
        </authorList>
    </citation>
    <scope>NUCLEOTIDE SEQUENCE [LARGE SCALE GENOMIC DNA]</scope>
    <source>
        <strain evidence="7 8">SK-G1</strain>
    </source>
</reference>
<dbReference type="InterPro" id="IPR000310">
    <property type="entry name" value="Orn/Lys/Arg_deCO2ase_major_dom"/>
</dbReference>
<proteinExistence type="inferred from homology"/>
<dbReference type="AlphaFoldDB" id="A0A3G2R8Y6"/>
<dbReference type="Gene3D" id="3.90.100.10">
    <property type="entry name" value="Orn/Lys/Arg decarboxylase, C-terminal domain"/>
    <property type="match status" value="1"/>
</dbReference>
<dbReference type="PANTHER" id="PTHR43277:SF4">
    <property type="entry name" value="ARGININE DECARBOXYLASE"/>
    <property type="match status" value="1"/>
</dbReference>
<evidence type="ECO:0000256" key="2">
    <source>
        <dbReference type="ARBA" id="ARBA00010671"/>
    </source>
</evidence>
<evidence type="ECO:0000256" key="4">
    <source>
        <dbReference type="ARBA" id="ARBA00022898"/>
    </source>
</evidence>
<dbReference type="Proteomes" id="UP000280960">
    <property type="component" value="Chromosome"/>
</dbReference>
<keyword evidence="5" id="KW-0456">Lyase</keyword>
<evidence type="ECO:0000313" key="7">
    <source>
        <dbReference type="EMBL" id="AYO32004.1"/>
    </source>
</evidence>
<dbReference type="InterPro" id="IPR052357">
    <property type="entry name" value="Orn_Lys_Arg_decarboxylase-I"/>
</dbReference>
<dbReference type="CDD" id="cd00615">
    <property type="entry name" value="Orn_deC_like"/>
    <property type="match status" value="1"/>
</dbReference>
<protein>
    <submittedName>
        <fullName evidence="7">Aminotransferase class I/II-fold pyridoxal phosphate-dependent enzyme</fullName>
    </submittedName>
</protein>
<name>A0A3G2R8Y6_9FIRM</name>
<dbReference type="PANTHER" id="PTHR43277">
    <property type="entry name" value="ARGININE DECARBOXYLASE"/>
    <property type="match status" value="1"/>
</dbReference>
<comment type="cofactor">
    <cofactor evidence="1">
        <name>pyridoxal 5'-phosphate</name>
        <dbReference type="ChEBI" id="CHEBI:597326"/>
    </cofactor>
</comment>
<dbReference type="InterPro" id="IPR036633">
    <property type="entry name" value="Prn/Lys/Arg_de-COase_C_sf"/>
</dbReference>
<evidence type="ECO:0000256" key="5">
    <source>
        <dbReference type="ARBA" id="ARBA00023239"/>
    </source>
</evidence>
<evidence type="ECO:0000256" key="1">
    <source>
        <dbReference type="ARBA" id="ARBA00001933"/>
    </source>
</evidence>
<dbReference type="KEGG" id="bacg:D2962_16625"/>
<evidence type="ECO:0000256" key="3">
    <source>
        <dbReference type="ARBA" id="ARBA00022793"/>
    </source>
</evidence>
<feature type="domain" description="Orn/Lys/Arg decarboxylases family 1 pyridoxal-P attachment site" evidence="6">
    <location>
        <begin position="224"/>
        <end position="238"/>
    </location>
</feature>
<gene>
    <name evidence="7" type="ORF">D2962_16625</name>
</gene>
<dbReference type="Pfam" id="PF01276">
    <property type="entry name" value="OKR_DC_1"/>
    <property type="match status" value="1"/>
</dbReference>
<dbReference type="GO" id="GO:0016831">
    <property type="term" value="F:carboxy-lyase activity"/>
    <property type="evidence" value="ECO:0007669"/>
    <property type="project" value="UniProtKB-KW"/>
</dbReference>
<accession>A0A3G2R8Y6</accession>
<dbReference type="RefSeq" id="WP_120766003.1">
    <property type="nucleotide sequence ID" value="NZ_CP033169.1"/>
</dbReference>
<keyword evidence="8" id="KW-1185">Reference proteome</keyword>
<dbReference type="SUPFAM" id="SSF55904">
    <property type="entry name" value="Ornithine decarboxylase C-terminal domain"/>
    <property type="match status" value="1"/>
</dbReference>
<keyword evidence="7" id="KW-0808">Transferase</keyword>